<dbReference type="AlphaFoldDB" id="A0A0L0DMF7"/>
<dbReference type="Gene3D" id="3.40.50.1820">
    <property type="entry name" value="alpha/beta hydrolase"/>
    <property type="match status" value="1"/>
</dbReference>
<dbReference type="OrthoDB" id="155976at2759"/>
<gene>
    <name evidence="3" type="ORF">AMSG_09292</name>
</gene>
<protein>
    <submittedName>
        <fullName evidence="3">Lysosomal thioesterase PPT2-A</fullName>
    </submittedName>
</protein>
<dbReference type="eggNOG" id="KOG2541">
    <property type="taxonomic scope" value="Eukaryota"/>
</dbReference>
<dbReference type="EMBL" id="GL349479">
    <property type="protein sequence ID" value="KNC53206.1"/>
    <property type="molecule type" value="Genomic_DNA"/>
</dbReference>
<sequence>MPNHIKPMQLLALVVTTVVLLSTRTTSASGTTAGTTDVGYLPVFAYHGFGGSGEDFATMAKWVEAAHPGQDFVAIDMFNGAASYKPMWEQVDAVAAFIRNYTAVHGLTRYHVIGHSQGAIAMRTLAQSMDDHNIASLISLAGPQMGQFGSLNHWPAPLHDLEADLAWIVLYTKPMQATFSAAGYWNDPYHQKEFCRDSLYLAVANNVSLPSNPRADAFRANILRLGSFSLLGSPDDGTIQPWESTMFGFWSDHRSDIVPLEDQPFYKADMLGLRSLAEDGRLHLSAPIGVSHMDWVRDEAVFRAHILPLLT</sequence>
<dbReference type="RefSeq" id="XP_013754675.1">
    <property type="nucleotide sequence ID" value="XM_013899221.1"/>
</dbReference>
<dbReference type="Proteomes" id="UP000054408">
    <property type="component" value="Unassembled WGS sequence"/>
</dbReference>
<reference evidence="3 4" key="1">
    <citation type="submission" date="2010-05" db="EMBL/GenBank/DDBJ databases">
        <title>The Genome Sequence of Thecamonas trahens ATCC 50062.</title>
        <authorList>
            <consortium name="The Broad Institute Genome Sequencing Platform"/>
            <person name="Russ C."/>
            <person name="Cuomo C."/>
            <person name="Shea T."/>
            <person name="Young S.K."/>
            <person name="Zeng Q."/>
            <person name="Koehrsen M."/>
            <person name="Haas B."/>
            <person name="Borodovsky M."/>
            <person name="Guigo R."/>
            <person name="Alvarado L."/>
            <person name="Berlin A."/>
            <person name="Bochicchio J."/>
            <person name="Borenstein D."/>
            <person name="Chapman S."/>
            <person name="Chen Z."/>
            <person name="Freedman E."/>
            <person name="Gellesch M."/>
            <person name="Goldberg J."/>
            <person name="Griggs A."/>
            <person name="Gujja S."/>
            <person name="Heilman E."/>
            <person name="Heiman D."/>
            <person name="Hepburn T."/>
            <person name="Howarth C."/>
            <person name="Jen D."/>
            <person name="Larson L."/>
            <person name="Mehta T."/>
            <person name="Park D."/>
            <person name="Pearson M."/>
            <person name="Roberts A."/>
            <person name="Saif S."/>
            <person name="Shenoy N."/>
            <person name="Sisk P."/>
            <person name="Stolte C."/>
            <person name="Sykes S."/>
            <person name="Thomson T."/>
            <person name="Walk T."/>
            <person name="White J."/>
            <person name="Yandava C."/>
            <person name="Burger G."/>
            <person name="Gray M.W."/>
            <person name="Holland P.W.H."/>
            <person name="King N."/>
            <person name="Lang F.B.F."/>
            <person name="Roger A.J."/>
            <person name="Ruiz-Trillo I."/>
            <person name="Lander E."/>
            <person name="Nusbaum C."/>
        </authorList>
    </citation>
    <scope>NUCLEOTIDE SEQUENCE [LARGE SCALE GENOMIC DNA]</scope>
    <source>
        <strain evidence="3 4">ATCC 50062</strain>
    </source>
</reference>
<evidence type="ECO:0000313" key="4">
    <source>
        <dbReference type="Proteomes" id="UP000054408"/>
    </source>
</evidence>
<dbReference type="SUPFAM" id="SSF53474">
    <property type="entry name" value="alpha/beta-Hydrolases"/>
    <property type="match status" value="1"/>
</dbReference>
<feature type="signal peptide" evidence="2">
    <location>
        <begin position="1"/>
        <end position="28"/>
    </location>
</feature>
<keyword evidence="4" id="KW-1185">Reference proteome</keyword>
<evidence type="ECO:0000256" key="1">
    <source>
        <dbReference type="ARBA" id="ARBA00022801"/>
    </source>
</evidence>
<dbReference type="GeneID" id="25567782"/>
<keyword evidence="1" id="KW-0378">Hydrolase</keyword>
<dbReference type="PANTHER" id="PTHR11247:SF8">
    <property type="entry name" value="PALMITOYL-PROTEIN THIOESTERASE 1"/>
    <property type="match status" value="1"/>
</dbReference>
<dbReference type="GO" id="GO:0016790">
    <property type="term" value="F:thiolester hydrolase activity"/>
    <property type="evidence" value="ECO:0007669"/>
    <property type="project" value="TreeGrafter"/>
</dbReference>
<dbReference type="STRING" id="461836.A0A0L0DMF7"/>
<proteinExistence type="predicted"/>
<evidence type="ECO:0000313" key="3">
    <source>
        <dbReference type="EMBL" id="KNC53206.1"/>
    </source>
</evidence>
<dbReference type="GO" id="GO:0005764">
    <property type="term" value="C:lysosome"/>
    <property type="evidence" value="ECO:0007669"/>
    <property type="project" value="TreeGrafter"/>
</dbReference>
<dbReference type="Pfam" id="PF02089">
    <property type="entry name" value="Palm_thioest"/>
    <property type="match status" value="1"/>
</dbReference>
<evidence type="ECO:0000256" key="2">
    <source>
        <dbReference type="SAM" id="SignalP"/>
    </source>
</evidence>
<dbReference type="OMA" id="DSTKPLW"/>
<keyword evidence="2" id="KW-0732">Signal</keyword>
<dbReference type="PANTHER" id="PTHR11247">
    <property type="entry name" value="PALMITOYL-PROTEIN THIOESTERASE/DOLICHYLDIPHOSPHATASE 1"/>
    <property type="match status" value="1"/>
</dbReference>
<accession>A0A0L0DMF7</accession>
<feature type="chain" id="PRO_5005537751" evidence="2">
    <location>
        <begin position="29"/>
        <end position="311"/>
    </location>
</feature>
<name>A0A0L0DMF7_THETB</name>
<dbReference type="InterPro" id="IPR029058">
    <property type="entry name" value="AB_hydrolase_fold"/>
</dbReference>
<organism evidence="3 4">
    <name type="scientific">Thecamonas trahens ATCC 50062</name>
    <dbReference type="NCBI Taxonomy" id="461836"/>
    <lineage>
        <taxon>Eukaryota</taxon>
        <taxon>Apusozoa</taxon>
        <taxon>Apusomonadida</taxon>
        <taxon>Apusomonadidae</taxon>
        <taxon>Thecamonas</taxon>
    </lineage>
</organism>